<organism evidence="1 2">
    <name type="scientific">Streptacidiphilus fuscans</name>
    <dbReference type="NCBI Taxonomy" id="2789292"/>
    <lineage>
        <taxon>Bacteria</taxon>
        <taxon>Bacillati</taxon>
        <taxon>Actinomycetota</taxon>
        <taxon>Actinomycetes</taxon>
        <taxon>Kitasatosporales</taxon>
        <taxon>Streptomycetaceae</taxon>
        <taxon>Streptacidiphilus</taxon>
    </lineage>
</organism>
<reference evidence="1" key="1">
    <citation type="submission" date="2020-11" db="EMBL/GenBank/DDBJ databases">
        <title>Isolation and identification of active actinomycetes.</title>
        <authorList>
            <person name="Yu B."/>
        </authorList>
    </citation>
    <scope>NUCLEOTIDE SEQUENCE</scope>
    <source>
        <strain evidence="1">NEAU-YB345</strain>
    </source>
</reference>
<comment type="caution">
    <text evidence="1">The sequence shown here is derived from an EMBL/GenBank/DDBJ whole genome shotgun (WGS) entry which is preliminary data.</text>
</comment>
<name>A0A931B7B6_9ACTN</name>
<accession>A0A931B7B6</accession>
<evidence type="ECO:0000313" key="2">
    <source>
        <dbReference type="Proteomes" id="UP000657385"/>
    </source>
</evidence>
<dbReference type="Proteomes" id="UP000657385">
    <property type="component" value="Unassembled WGS sequence"/>
</dbReference>
<gene>
    <name evidence="1" type="ORF">I2501_14200</name>
</gene>
<keyword evidence="2" id="KW-1185">Reference proteome</keyword>
<sequence length="157" mass="16476">MTGSYPLGMYLFTGNGNTTPVRLAGNGGFSAVPAVIHTSVGDIMVGNGPLPPGYGNSFGNKYTGWYYWLGDSVDGHPLSLGMPEANLNNTSTVIENVDGDFLAAGNLWILPGGGYTTRCLSFLPNPTKSLQLQWLRLDSAADWVPASPGCTENSGTS</sequence>
<protein>
    <submittedName>
        <fullName evidence="1">Uncharacterized protein</fullName>
    </submittedName>
</protein>
<dbReference type="RefSeq" id="WP_196194334.1">
    <property type="nucleotide sequence ID" value="NZ_JADPRT010000005.1"/>
</dbReference>
<dbReference type="AlphaFoldDB" id="A0A931B7B6"/>
<evidence type="ECO:0000313" key="1">
    <source>
        <dbReference type="EMBL" id="MBF9069173.1"/>
    </source>
</evidence>
<proteinExistence type="predicted"/>
<dbReference type="EMBL" id="JADPRT010000005">
    <property type="protein sequence ID" value="MBF9069173.1"/>
    <property type="molecule type" value="Genomic_DNA"/>
</dbReference>